<feature type="compositionally biased region" description="Polar residues" evidence="1">
    <location>
        <begin position="137"/>
        <end position="148"/>
    </location>
</feature>
<evidence type="ECO:0000256" key="1">
    <source>
        <dbReference type="SAM" id="MobiDB-lite"/>
    </source>
</evidence>
<keyword evidence="4" id="KW-1185">Reference proteome</keyword>
<dbReference type="Proteomes" id="UP001501266">
    <property type="component" value="Unassembled WGS sequence"/>
</dbReference>
<proteinExistence type="predicted"/>
<comment type="caution">
    <text evidence="3">The sequence shown here is derived from an EMBL/GenBank/DDBJ whole genome shotgun (WGS) entry which is preliminary data.</text>
</comment>
<dbReference type="PROSITE" id="PS51257">
    <property type="entry name" value="PROKAR_LIPOPROTEIN"/>
    <property type="match status" value="1"/>
</dbReference>
<evidence type="ECO:0000256" key="2">
    <source>
        <dbReference type="SAM" id="SignalP"/>
    </source>
</evidence>
<evidence type="ECO:0000313" key="4">
    <source>
        <dbReference type="Proteomes" id="UP001501266"/>
    </source>
</evidence>
<feature type="chain" id="PRO_5046499113" evidence="2">
    <location>
        <begin position="22"/>
        <end position="148"/>
    </location>
</feature>
<keyword evidence="2" id="KW-0732">Signal</keyword>
<name>A0ABP4JNX6_9MICO</name>
<feature type="signal peptide" evidence="2">
    <location>
        <begin position="1"/>
        <end position="21"/>
    </location>
</feature>
<protein>
    <submittedName>
        <fullName evidence="3">Uncharacterized protein</fullName>
    </submittedName>
</protein>
<organism evidence="3 4">
    <name type="scientific">Agrococcus citreus</name>
    <dbReference type="NCBI Taxonomy" id="84643"/>
    <lineage>
        <taxon>Bacteria</taxon>
        <taxon>Bacillati</taxon>
        <taxon>Actinomycetota</taxon>
        <taxon>Actinomycetes</taxon>
        <taxon>Micrococcales</taxon>
        <taxon>Microbacteriaceae</taxon>
        <taxon>Agrococcus</taxon>
    </lineage>
</organism>
<sequence length="148" mass="14955">MKTTRFLAVPALAAASLLALTGCIQLPPMGGGTTTETQAPVTGGDGTESTDLAGTSWMGAIDGVVDPLGFTLNEDGTVDITTWGDSDETYDFAQDVWSGDASDLTVTITGLEEGAFDLTVSGTAEGGQMDLSGEGTDGSSHTLVASQD</sequence>
<accession>A0ABP4JNX6</accession>
<feature type="region of interest" description="Disordered" evidence="1">
    <location>
        <begin position="125"/>
        <end position="148"/>
    </location>
</feature>
<reference evidence="4" key="1">
    <citation type="journal article" date="2019" name="Int. J. Syst. Evol. Microbiol.">
        <title>The Global Catalogue of Microorganisms (GCM) 10K type strain sequencing project: providing services to taxonomists for standard genome sequencing and annotation.</title>
        <authorList>
            <consortium name="The Broad Institute Genomics Platform"/>
            <consortium name="The Broad Institute Genome Sequencing Center for Infectious Disease"/>
            <person name="Wu L."/>
            <person name="Ma J."/>
        </authorList>
    </citation>
    <scope>NUCLEOTIDE SEQUENCE [LARGE SCALE GENOMIC DNA]</scope>
    <source>
        <strain evidence="4">JCM 12398</strain>
    </source>
</reference>
<dbReference type="EMBL" id="BAAAKK010000006">
    <property type="protein sequence ID" value="GAA1426044.1"/>
    <property type="molecule type" value="Genomic_DNA"/>
</dbReference>
<evidence type="ECO:0000313" key="3">
    <source>
        <dbReference type="EMBL" id="GAA1426044.1"/>
    </source>
</evidence>
<dbReference type="RefSeq" id="WP_343921155.1">
    <property type="nucleotide sequence ID" value="NZ_BAAAKK010000006.1"/>
</dbReference>
<gene>
    <name evidence="3" type="ORF">GCM10009640_26120</name>
</gene>